<evidence type="ECO:0000313" key="12">
    <source>
        <dbReference type="Proteomes" id="UP000288024"/>
    </source>
</evidence>
<evidence type="ECO:0000259" key="10">
    <source>
        <dbReference type="PROSITE" id="PS50893"/>
    </source>
</evidence>
<accession>A0A437KGU6</accession>
<evidence type="ECO:0000256" key="6">
    <source>
        <dbReference type="ARBA" id="ARBA00022840"/>
    </source>
</evidence>
<evidence type="ECO:0000256" key="4">
    <source>
        <dbReference type="ARBA" id="ARBA00022496"/>
    </source>
</evidence>
<keyword evidence="2" id="KW-0813">Transport</keyword>
<dbReference type="CDD" id="cd03214">
    <property type="entry name" value="ABC_Iron-Siderophores_B12_Hemin"/>
    <property type="match status" value="1"/>
</dbReference>
<dbReference type="GeneID" id="87615652"/>
<keyword evidence="9" id="KW-0472">Membrane</keyword>
<dbReference type="GO" id="GO:0006826">
    <property type="term" value="P:iron ion transport"/>
    <property type="evidence" value="ECO:0007669"/>
    <property type="project" value="UniProtKB-KW"/>
</dbReference>
<sequence>MEFKELSFSYDDKAFMESLEGKIEHNKITTIIGPNGCGKSTLLSLLARGQKHSAGSITLDGKDIYSYKHKDFARKIAMVNQTNHISEDMTVEELIQFGRIPYKKIWKQENDDDKDAIEWALKCTNLQNYKDTPVSALSGGQRQRVWIALALAQKTEILFLDEPTTYLDIYHQLELLSLIRELNQVHGITIVMVLHDMNQALRYSDMVIVMKSGAIKAYGPPKQVITQEKIKEIYDVHIAVNEDDKTGLYIVPLSI</sequence>
<dbReference type="PANTHER" id="PTHR42771">
    <property type="entry name" value="IRON(3+)-HYDROXAMATE IMPORT ATP-BINDING PROTEIN FHUC"/>
    <property type="match status" value="1"/>
</dbReference>
<evidence type="ECO:0000256" key="3">
    <source>
        <dbReference type="ARBA" id="ARBA00022475"/>
    </source>
</evidence>
<evidence type="ECO:0000256" key="5">
    <source>
        <dbReference type="ARBA" id="ARBA00022741"/>
    </source>
</evidence>
<keyword evidence="8" id="KW-0406">Ion transport</keyword>
<comment type="subcellular location">
    <subcellularLocation>
        <location evidence="1">Cell membrane</location>
        <topology evidence="1">Peripheral membrane protein</topology>
    </subcellularLocation>
</comment>
<dbReference type="InterPro" id="IPR017871">
    <property type="entry name" value="ABC_transporter-like_CS"/>
</dbReference>
<evidence type="ECO:0000256" key="1">
    <source>
        <dbReference type="ARBA" id="ARBA00004202"/>
    </source>
</evidence>
<dbReference type="InterPro" id="IPR003439">
    <property type="entry name" value="ABC_transporter-like_ATP-bd"/>
</dbReference>
<keyword evidence="4" id="KW-0410">Iron transport</keyword>
<dbReference type="GO" id="GO:0005886">
    <property type="term" value="C:plasma membrane"/>
    <property type="evidence" value="ECO:0007669"/>
    <property type="project" value="UniProtKB-SubCell"/>
</dbReference>
<dbReference type="PROSITE" id="PS00211">
    <property type="entry name" value="ABC_TRANSPORTER_1"/>
    <property type="match status" value="1"/>
</dbReference>
<dbReference type="InterPro" id="IPR003593">
    <property type="entry name" value="AAA+_ATPase"/>
</dbReference>
<dbReference type="InterPro" id="IPR027417">
    <property type="entry name" value="P-loop_NTPase"/>
</dbReference>
<dbReference type="Pfam" id="PF00005">
    <property type="entry name" value="ABC_tran"/>
    <property type="match status" value="1"/>
</dbReference>
<dbReference type="GO" id="GO:0005524">
    <property type="term" value="F:ATP binding"/>
    <property type="evidence" value="ECO:0007669"/>
    <property type="project" value="UniProtKB-KW"/>
</dbReference>
<organism evidence="11 12">
    <name type="scientific">Niallia taxi</name>
    <dbReference type="NCBI Taxonomy" id="2499688"/>
    <lineage>
        <taxon>Bacteria</taxon>
        <taxon>Bacillati</taxon>
        <taxon>Bacillota</taxon>
        <taxon>Bacilli</taxon>
        <taxon>Bacillales</taxon>
        <taxon>Bacillaceae</taxon>
        <taxon>Niallia</taxon>
    </lineage>
</organism>
<dbReference type="PROSITE" id="PS50893">
    <property type="entry name" value="ABC_TRANSPORTER_2"/>
    <property type="match status" value="1"/>
</dbReference>
<keyword evidence="12" id="KW-1185">Reference proteome</keyword>
<evidence type="ECO:0000256" key="7">
    <source>
        <dbReference type="ARBA" id="ARBA00023004"/>
    </source>
</evidence>
<dbReference type="Gene3D" id="3.40.50.300">
    <property type="entry name" value="P-loop containing nucleotide triphosphate hydrolases"/>
    <property type="match status" value="1"/>
</dbReference>
<dbReference type="RefSeq" id="WP_127735641.1">
    <property type="nucleotide sequence ID" value="NZ_CP196002.1"/>
</dbReference>
<dbReference type="GO" id="GO:0016887">
    <property type="term" value="F:ATP hydrolysis activity"/>
    <property type="evidence" value="ECO:0007669"/>
    <property type="project" value="InterPro"/>
</dbReference>
<keyword evidence="3" id="KW-1003">Cell membrane</keyword>
<evidence type="ECO:0000256" key="9">
    <source>
        <dbReference type="ARBA" id="ARBA00023136"/>
    </source>
</evidence>
<evidence type="ECO:0000256" key="2">
    <source>
        <dbReference type="ARBA" id="ARBA00022448"/>
    </source>
</evidence>
<dbReference type="InterPro" id="IPR051535">
    <property type="entry name" value="Siderophore_ABC-ATPase"/>
</dbReference>
<dbReference type="AlphaFoldDB" id="A0A437KGU6"/>
<feature type="domain" description="ABC transporter" evidence="10">
    <location>
        <begin position="1"/>
        <end position="237"/>
    </location>
</feature>
<dbReference type="FunFam" id="3.40.50.300:FF:000134">
    <property type="entry name" value="Iron-enterobactin ABC transporter ATP-binding protein"/>
    <property type="match status" value="1"/>
</dbReference>
<dbReference type="PANTHER" id="PTHR42771:SF10">
    <property type="entry name" value="FERRICHROME TRANSPORT ATP-BINDING PROTEIN FHUC"/>
    <property type="match status" value="1"/>
</dbReference>
<dbReference type="SUPFAM" id="SSF52540">
    <property type="entry name" value="P-loop containing nucleoside triphosphate hydrolases"/>
    <property type="match status" value="1"/>
</dbReference>
<dbReference type="Proteomes" id="UP000288024">
    <property type="component" value="Unassembled WGS sequence"/>
</dbReference>
<keyword evidence="7" id="KW-0408">Iron</keyword>
<dbReference type="EMBL" id="RZTZ01000001">
    <property type="protein sequence ID" value="RVT67473.1"/>
    <property type="molecule type" value="Genomic_DNA"/>
</dbReference>
<evidence type="ECO:0000313" key="11">
    <source>
        <dbReference type="EMBL" id="RVT67473.1"/>
    </source>
</evidence>
<comment type="caution">
    <text evidence="11">The sequence shown here is derived from an EMBL/GenBank/DDBJ whole genome shotgun (WGS) entry which is preliminary data.</text>
</comment>
<keyword evidence="5" id="KW-0547">Nucleotide-binding</keyword>
<keyword evidence="6 11" id="KW-0067">ATP-binding</keyword>
<protein>
    <submittedName>
        <fullName evidence="11">ABC transporter ATP-binding protein</fullName>
    </submittedName>
</protein>
<reference evidence="11 12" key="1">
    <citation type="submission" date="2019-01" db="EMBL/GenBank/DDBJ databases">
        <title>Bacillus sp. M5HDSG1-1, whole genome shotgun sequence.</title>
        <authorList>
            <person name="Tuo L."/>
        </authorList>
    </citation>
    <scope>NUCLEOTIDE SEQUENCE [LARGE SCALE GENOMIC DNA]</scope>
    <source>
        <strain evidence="11 12">M5HDSG1-1</strain>
    </source>
</reference>
<dbReference type="SMART" id="SM00382">
    <property type="entry name" value="AAA"/>
    <property type="match status" value="1"/>
</dbReference>
<evidence type="ECO:0000256" key="8">
    <source>
        <dbReference type="ARBA" id="ARBA00023065"/>
    </source>
</evidence>
<proteinExistence type="predicted"/>
<gene>
    <name evidence="11" type="ORF">EM808_03070</name>
</gene>
<name>A0A437KGU6_9BACI</name>